<reference evidence="1" key="1">
    <citation type="submission" date="2020-05" db="EMBL/GenBank/DDBJ databases">
        <authorList>
            <person name="Chiriac C."/>
            <person name="Salcher M."/>
            <person name="Ghai R."/>
            <person name="Kavagutti S V."/>
        </authorList>
    </citation>
    <scope>NUCLEOTIDE SEQUENCE</scope>
</reference>
<proteinExistence type="predicted"/>
<accession>A0A6J7WGV7</accession>
<organism evidence="1">
    <name type="scientific">uncultured Caudovirales phage</name>
    <dbReference type="NCBI Taxonomy" id="2100421"/>
    <lineage>
        <taxon>Viruses</taxon>
        <taxon>Duplodnaviria</taxon>
        <taxon>Heunggongvirae</taxon>
        <taxon>Uroviricota</taxon>
        <taxon>Caudoviricetes</taxon>
        <taxon>Peduoviridae</taxon>
        <taxon>Maltschvirus</taxon>
        <taxon>Maltschvirus maltsch</taxon>
    </lineage>
</organism>
<dbReference type="EMBL" id="LR798243">
    <property type="protein sequence ID" value="CAB5214730.1"/>
    <property type="molecule type" value="Genomic_DNA"/>
</dbReference>
<name>A0A6J7WGV7_9CAUD</name>
<sequence length="689" mass="74042">MATGLEINASVAITGGNGVFWSQDLAREYYTYFSLPTPAIVDTFCTAAKVNAGTDNGSYPLARNGAEGGYNPLWGSGLPGTSISSDGLLLALDGLGQGVTQNNFLIDCFNANATYRSSGAGTYTFAASTPSVTGCLLNQAQAPFTPPTPPFTSRIDGMAKFGNVFSVSTGWCSSAFDVTATTTILKNTTYQQTKPGYASQLDLATNGIAYTAPLIYNTIKNWGTMYDVRNIGTMVDVYVFGQNLLNQQLGKYGHWDMMLANVGLDTSNLSSIPQQQTITVPTSSSTFSQSPVGQIEYPTTTNVTVNTKVAGSSPDVVKAIYNKVTGNNLETIVIATGFTPTTAEMQPAPIRACVTVLTDFLSFDKVVSQDIRTQWADLGVGDFETFAAFLNDRLGQGYFGSWKEMGDFLLQVDVPSQDYTVTPKTKWPPKPSEFSQRTVITQSVAEELSTAAGTGSGEFNTPLIWDVLGAAAGIPYTDVLQRLIVAYNQIPASDLSPVTSALNGLNDAVNTAIDTKTAVYRTESGGGGDGETSVEVFDHWEYNTGPVVDAINIVNAAVQNVPQSAPVQLCNQLWFRIQDRLALEHTNVTKAGIDFVSAGSDGTLKAFAGAWGRNCTNKDTLQTYQFFANMITNDIYGDTLRACRSEVINTQLFNKKGITNNHDPDPRGAIIMSKEQKITTQEYMSRNKG</sequence>
<evidence type="ECO:0000313" key="1">
    <source>
        <dbReference type="EMBL" id="CAB5214730.1"/>
    </source>
</evidence>
<gene>
    <name evidence="1" type="ORF">UFOVP190_241</name>
</gene>
<protein>
    <submittedName>
        <fullName evidence="1">Uncharacterized protein</fullName>
    </submittedName>
</protein>